<dbReference type="PANTHER" id="PTHR42852">
    <property type="entry name" value="THIOL:DISULFIDE INTERCHANGE PROTEIN DSBE"/>
    <property type="match status" value="1"/>
</dbReference>
<dbReference type="InterPro" id="IPR050553">
    <property type="entry name" value="Thioredoxin_ResA/DsbE_sf"/>
</dbReference>
<dbReference type="CDD" id="cd02966">
    <property type="entry name" value="TlpA_like_family"/>
    <property type="match status" value="1"/>
</dbReference>
<comment type="caution">
    <text evidence="3">The sequence shown here is derived from an EMBL/GenBank/DDBJ whole genome shotgun (WGS) entry which is preliminary data.</text>
</comment>
<dbReference type="PANTHER" id="PTHR42852:SF13">
    <property type="entry name" value="PROTEIN DIPZ"/>
    <property type="match status" value="1"/>
</dbReference>
<dbReference type="InterPro" id="IPR036249">
    <property type="entry name" value="Thioredoxin-like_sf"/>
</dbReference>
<dbReference type="RefSeq" id="WP_326123307.1">
    <property type="nucleotide sequence ID" value="NZ_JARSFG010000014.1"/>
</dbReference>
<dbReference type="PROSITE" id="PS51352">
    <property type="entry name" value="THIOREDOXIN_2"/>
    <property type="match status" value="1"/>
</dbReference>
<evidence type="ECO:0000313" key="3">
    <source>
        <dbReference type="EMBL" id="MEC1178842.1"/>
    </source>
</evidence>
<dbReference type="InterPro" id="IPR000866">
    <property type="entry name" value="AhpC/TSA"/>
</dbReference>
<evidence type="ECO:0000259" key="2">
    <source>
        <dbReference type="PROSITE" id="PS51352"/>
    </source>
</evidence>
<proteinExistence type="predicted"/>
<dbReference type="GO" id="GO:0016491">
    <property type="term" value="F:oxidoreductase activity"/>
    <property type="evidence" value="ECO:0007669"/>
    <property type="project" value="InterPro"/>
</dbReference>
<dbReference type="AlphaFoldDB" id="A0AAW9NRA0"/>
<dbReference type="InterPro" id="IPR013766">
    <property type="entry name" value="Thioredoxin_domain"/>
</dbReference>
<dbReference type="PROSITE" id="PS00194">
    <property type="entry name" value="THIOREDOXIN_1"/>
    <property type="match status" value="1"/>
</dbReference>
<organism evidence="3 4">
    <name type="scientific">Metasolibacillus meyeri</name>
    <dbReference type="NCBI Taxonomy" id="1071052"/>
    <lineage>
        <taxon>Bacteria</taxon>
        <taxon>Bacillati</taxon>
        <taxon>Bacillota</taxon>
        <taxon>Bacilli</taxon>
        <taxon>Bacillales</taxon>
        <taxon>Caryophanaceae</taxon>
        <taxon>Metasolibacillus</taxon>
    </lineage>
</organism>
<dbReference type="Gene3D" id="3.40.30.10">
    <property type="entry name" value="Glutaredoxin"/>
    <property type="match status" value="1"/>
</dbReference>
<sequence length="187" mass="21227">MKKNISLLLILLLITIAVVTYIKGQIEDSQRLAEATIGQEVELVGLKKGQFAPNFTLQTLDGQTVSLEDYRGKKVMINFWATWCPPCKVEMPHMQNYYKKHAVADNVEILAINLTYQDGSHKQIQQFTKGFDLQFPILLAESKDIAETYKIIAIPTTFMIDSEGRIQYQITGPLDLEALQQYASKLK</sequence>
<dbReference type="Proteomes" id="UP001344888">
    <property type="component" value="Unassembled WGS sequence"/>
</dbReference>
<name>A0AAW9NRA0_9BACL</name>
<dbReference type="SUPFAM" id="SSF52833">
    <property type="entry name" value="Thioredoxin-like"/>
    <property type="match status" value="1"/>
</dbReference>
<evidence type="ECO:0000313" key="4">
    <source>
        <dbReference type="Proteomes" id="UP001344888"/>
    </source>
</evidence>
<protein>
    <submittedName>
        <fullName evidence="3">TlpA disulfide reductase family protein</fullName>
    </submittedName>
</protein>
<keyword evidence="4" id="KW-1185">Reference proteome</keyword>
<dbReference type="Pfam" id="PF00578">
    <property type="entry name" value="AhpC-TSA"/>
    <property type="match status" value="1"/>
</dbReference>
<dbReference type="GO" id="GO:0016209">
    <property type="term" value="F:antioxidant activity"/>
    <property type="evidence" value="ECO:0007669"/>
    <property type="project" value="InterPro"/>
</dbReference>
<reference evidence="3 4" key="1">
    <citation type="submission" date="2023-03" db="EMBL/GenBank/DDBJ databases">
        <title>Bacillus Genome Sequencing.</title>
        <authorList>
            <person name="Dunlap C."/>
        </authorList>
    </citation>
    <scope>NUCLEOTIDE SEQUENCE [LARGE SCALE GENOMIC DNA]</scope>
    <source>
        <strain evidence="3 4">B-59205</strain>
    </source>
</reference>
<keyword evidence="1" id="KW-1015">Disulfide bond</keyword>
<evidence type="ECO:0000256" key="1">
    <source>
        <dbReference type="ARBA" id="ARBA00023157"/>
    </source>
</evidence>
<dbReference type="InterPro" id="IPR017937">
    <property type="entry name" value="Thioredoxin_CS"/>
</dbReference>
<accession>A0AAW9NRA0</accession>
<dbReference type="EMBL" id="JARSFG010000014">
    <property type="protein sequence ID" value="MEC1178842.1"/>
    <property type="molecule type" value="Genomic_DNA"/>
</dbReference>
<feature type="domain" description="Thioredoxin" evidence="2">
    <location>
        <begin position="46"/>
        <end position="187"/>
    </location>
</feature>
<gene>
    <name evidence="3" type="ORF">P9B03_10135</name>
</gene>